<keyword evidence="1" id="KW-0479">Metal-binding</keyword>
<sequence>MRDPPEGLALASSPASLIASRQGALCGQARTRSADAVDTYLQYMARHHRSKHSKETPFSCEYCSRAFSRRSVGPLSESVPPESRHRLIASMSNSDLLRRHYKTCAKAKGSSAARDVRESASPNEPVASGSGESAAPTRAQMPVGYAASHTSSSASPYDGSDFALPVPPATFGQGHSPPGFDASPPESRHSPLYSLSPYSLPTNASTSTLATSNGSPDFSSGQKNLYSAASTPPLALPAQSTILPPLSSLHPQFQSAMLPLSHTGHAVSAYGQQLPPLAGFAHQYGRQYAPPVIQHPQAQQRLQSPSEAPSQPQTSAPASNTESEETRIVAPAPVQPTSAFKFGSFSQDTLAPGLSGTGSFTKDEVLASEVLRDLMRSPLGPQHVTPMASPLSETPWHGAKAASRVQQQGRQEGATDDEVMRGNEAVTLVDGQDWTVTGYGAAGVPSLQVSNKLETSPAAQALASYFNQGGVGGITALDLGFATEPSLFPDFLLQPQIIHEEDRRYWLPEQKFCIGYLFPWHVLSGYARKATEKLLPSMPIIHAPSVNLNEMATHTAFALTVAGGAYEQEGQSFSNEMLVEKRVFLVRGELPSFRDRAEAGSLTGPSSRWTGFQDTSKTFEEKFSSMQSLLLYQLLGLFHRDEQQRLLSQSFHSALIFMLRSLDIPAKIKSTNVSAPRPDLEGEELERAWKEWIKVETWRRVNFIIFLADLEYASATKSAQLLSLSDMDLDLPSGDRAWNAKSASEWLEHMLSPFAPPAHSYLATLRALMSRSEPARDPFSEQAVLLAELSRISSFPLLILSRTLSFLEKKTEEAIDQMDPFRKYFEGTNVVDSRDAENRDVLGRIRSGRQLPGGLARGGGERWFEEVIPSAPGYTCSHPCSPSSERTPAVVPPNPQGDMSTATEQQTLEEMFAEFDPQPYKPAYGRGGTKQHETYDEAQAQMHLLTESKLQSLRDNYPQFLQQQAH</sequence>
<dbReference type="GO" id="GO:0003677">
    <property type="term" value="F:DNA binding"/>
    <property type="evidence" value="ECO:0007669"/>
    <property type="project" value="InterPro"/>
</dbReference>
<dbReference type="OrthoDB" id="8922241at2759"/>
<keyword evidence="9" id="KW-1185">Reference proteome</keyword>
<dbReference type="GO" id="GO:0006351">
    <property type="term" value="P:DNA-templated transcription"/>
    <property type="evidence" value="ECO:0007669"/>
    <property type="project" value="InterPro"/>
</dbReference>
<feature type="region of interest" description="Disordered" evidence="6">
    <location>
        <begin position="108"/>
        <end position="225"/>
    </location>
</feature>
<feature type="region of interest" description="Disordered" evidence="6">
    <location>
        <begin position="296"/>
        <end position="327"/>
    </location>
</feature>
<evidence type="ECO:0000256" key="3">
    <source>
        <dbReference type="ARBA" id="ARBA00023015"/>
    </source>
</evidence>
<feature type="domain" description="Xylanolytic transcriptional activator regulatory" evidence="7">
    <location>
        <begin position="608"/>
        <end position="785"/>
    </location>
</feature>
<dbReference type="GO" id="GO:0008270">
    <property type="term" value="F:zinc ion binding"/>
    <property type="evidence" value="ECO:0007669"/>
    <property type="project" value="InterPro"/>
</dbReference>
<keyword evidence="3" id="KW-0805">Transcription regulation</keyword>
<keyword evidence="5" id="KW-0539">Nucleus</keyword>
<comment type="caution">
    <text evidence="8">The sequence shown here is derived from an EMBL/GenBank/DDBJ whole genome shotgun (WGS) entry which is preliminary data.</text>
</comment>
<proteinExistence type="predicted"/>
<feature type="compositionally biased region" description="Low complexity" evidence="6">
    <location>
        <begin position="190"/>
        <end position="213"/>
    </location>
</feature>
<evidence type="ECO:0000313" key="9">
    <source>
        <dbReference type="Proteomes" id="UP000237144"/>
    </source>
</evidence>
<keyword evidence="2" id="KW-0862">Zinc</keyword>
<protein>
    <recommendedName>
        <fullName evidence="7">Xylanolytic transcriptional activator regulatory domain-containing protein</fullName>
    </recommendedName>
</protein>
<feature type="compositionally biased region" description="Polar residues" evidence="6">
    <location>
        <begin position="214"/>
        <end position="224"/>
    </location>
</feature>
<dbReference type="PANTHER" id="PTHR47660">
    <property type="entry name" value="TRANSCRIPTION FACTOR WITH C2H2 AND ZN(2)-CYS(6) DNA BINDING DOMAIN (EUROFUNG)-RELATED-RELATED"/>
    <property type="match status" value="1"/>
</dbReference>
<dbReference type="STRING" id="741276.A0A2S5BFG2"/>
<name>A0A2S5BFG2_9BASI</name>
<feature type="region of interest" description="Disordered" evidence="6">
    <location>
        <begin position="878"/>
        <end position="900"/>
    </location>
</feature>
<organism evidence="8 9">
    <name type="scientific">Rhodotorula taiwanensis</name>
    <dbReference type="NCBI Taxonomy" id="741276"/>
    <lineage>
        <taxon>Eukaryota</taxon>
        <taxon>Fungi</taxon>
        <taxon>Dikarya</taxon>
        <taxon>Basidiomycota</taxon>
        <taxon>Pucciniomycotina</taxon>
        <taxon>Microbotryomycetes</taxon>
        <taxon>Sporidiobolales</taxon>
        <taxon>Sporidiobolaceae</taxon>
        <taxon>Rhodotorula</taxon>
    </lineage>
</organism>
<dbReference type="Pfam" id="PF04082">
    <property type="entry name" value="Fungal_trans"/>
    <property type="match status" value="1"/>
</dbReference>
<evidence type="ECO:0000256" key="4">
    <source>
        <dbReference type="ARBA" id="ARBA00023163"/>
    </source>
</evidence>
<evidence type="ECO:0000256" key="1">
    <source>
        <dbReference type="ARBA" id="ARBA00022723"/>
    </source>
</evidence>
<evidence type="ECO:0000256" key="6">
    <source>
        <dbReference type="SAM" id="MobiDB-lite"/>
    </source>
</evidence>
<feature type="compositionally biased region" description="Polar residues" evidence="6">
    <location>
        <begin position="296"/>
        <end position="321"/>
    </location>
</feature>
<accession>A0A2S5BFG2</accession>
<dbReference type="Gene3D" id="3.30.160.60">
    <property type="entry name" value="Classic Zinc Finger"/>
    <property type="match status" value="1"/>
</dbReference>
<evidence type="ECO:0000256" key="2">
    <source>
        <dbReference type="ARBA" id="ARBA00022833"/>
    </source>
</evidence>
<dbReference type="EMBL" id="PJQD01000014">
    <property type="protein sequence ID" value="POY75512.1"/>
    <property type="molecule type" value="Genomic_DNA"/>
</dbReference>
<dbReference type="InterPro" id="IPR007219">
    <property type="entry name" value="XnlR_reg_dom"/>
</dbReference>
<evidence type="ECO:0000259" key="7">
    <source>
        <dbReference type="Pfam" id="PF04082"/>
    </source>
</evidence>
<dbReference type="AlphaFoldDB" id="A0A2S5BFG2"/>
<evidence type="ECO:0000256" key="5">
    <source>
        <dbReference type="ARBA" id="ARBA00023242"/>
    </source>
</evidence>
<reference evidence="8 9" key="1">
    <citation type="journal article" date="2018" name="Front. Microbiol.">
        <title>Prospects for Fungal Bioremediation of Acidic Radioactive Waste Sites: Characterization and Genome Sequence of Rhodotorula taiwanensis MD1149.</title>
        <authorList>
            <person name="Tkavc R."/>
            <person name="Matrosova V.Y."/>
            <person name="Grichenko O.E."/>
            <person name="Gostincar C."/>
            <person name="Volpe R.P."/>
            <person name="Klimenkova P."/>
            <person name="Gaidamakova E.K."/>
            <person name="Zhou C.E."/>
            <person name="Stewart B.J."/>
            <person name="Lyman M.G."/>
            <person name="Malfatti S.A."/>
            <person name="Rubinfeld B."/>
            <person name="Courtot M."/>
            <person name="Singh J."/>
            <person name="Dalgard C.L."/>
            <person name="Hamilton T."/>
            <person name="Frey K.G."/>
            <person name="Gunde-Cimerman N."/>
            <person name="Dugan L."/>
            <person name="Daly M.J."/>
        </authorList>
    </citation>
    <scope>NUCLEOTIDE SEQUENCE [LARGE SCALE GENOMIC DNA]</scope>
    <source>
        <strain evidence="8 9">MD1149</strain>
    </source>
</reference>
<feature type="region of interest" description="Disordered" evidence="6">
    <location>
        <begin position="389"/>
        <end position="416"/>
    </location>
</feature>
<evidence type="ECO:0000313" key="8">
    <source>
        <dbReference type="EMBL" id="POY75512.1"/>
    </source>
</evidence>
<dbReference type="Proteomes" id="UP000237144">
    <property type="component" value="Unassembled WGS sequence"/>
</dbReference>
<keyword evidence="4" id="KW-0804">Transcription</keyword>
<gene>
    <name evidence="8" type="ORF">BMF94_1414</name>
</gene>